<organism evidence="2 3">
    <name type="scientific">Polyrhizophydium stewartii</name>
    <dbReference type="NCBI Taxonomy" id="2732419"/>
    <lineage>
        <taxon>Eukaryota</taxon>
        <taxon>Fungi</taxon>
        <taxon>Fungi incertae sedis</taxon>
        <taxon>Chytridiomycota</taxon>
        <taxon>Chytridiomycota incertae sedis</taxon>
        <taxon>Chytridiomycetes</taxon>
        <taxon>Rhizophydiales</taxon>
        <taxon>Rhizophydiales incertae sedis</taxon>
        <taxon>Polyrhizophydium</taxon>
    </lineage>
</organism>
<proteinExistence type="predicted"/>
<feature type="compositionally biased region" description="Low complexity" evidence="1">
    <location>
        <begin position="43"/>
        <end position="58"/>
    </location>
</feature>
<protein>
    <submittedName>
        <fullName evidence="2">Uncharacterized protein</fullName>
    </submittedName>
</protein>
<feature type="compositionally biased region" description="Low complexity" evidence="1">
    <location>
        <begin position="17"/>
        <end position="36"/>
    </location>
</feature>
<feature type="region of interest" description="Disordered" evidence="1">
    <location>
        <begin position="17"/>
        <end position="62"/>
    </location>
</feature>
<reference evidence="2 3" key="1">
    <citation type="submission" date="2023-09" db="EMBL/GenBank/DDBJ databases">
        <title>Pangenome analysis of Batrachochytrium dendrobatidis and related Chytrids.</title>
        <authorList>
            <person name="Yacoub M.N."/>
            <person name="Stajich J.E."/>
            <person name="James T.Y."/>
        </authorList>
    </citation>
    <scope>NUCLEOTIDE SEQUENCE [LARGE SCALE GENOMIC DNA]</scope>
    <source>
        <strain evidence="2 3">JEL0888</strain>
    </source>
</reference>
<evidence type="ECO:0000313" key="2">
    <source>
        <dbReference type="EMBL" id="KAL2911983.1"/>
    </source>
</evidence>
<feature type="region of interest" description="Disordered" evidence="1">
    <location>
        <begin position="124"/>
        <end position="147"/>
    </location>
</feature>
<dbReference type="EMBL" id="JADGIZ020000081">
    <property type="protein sequence ID" value="KAL2911983.1"/>
    <property type="molecule type" value="Genomic_DNA"/>
</dbReference>
<gene>
    <name evidence="2" type="ORF">HK105_208530</name>
</gene>
<evidence type="ECO:0000313" key="3">
    <source>
        <dbReference type="Proteomes" id="UP001527925"/>
    </source>
</evidence>
<feature type="compositionally biased region" description="Polar residues" evidence="1">
    <location>
        <begin position="126"/>
        <end position="140"/>
    </location>
</feature>
<name>A0ABR4MXH6_9FUNG</name>
<dbReference type="Proteomes" id="UP001527925">
    <property type="component" value="Unassembled WGS sequence"/>
</dbReference>
<comment type="caution">
    <text evidence="2">The sequence shown here is derived from an EMBL/GenBank/DDBJ whole genome shotgun (WGS) entry which is preliminary data.</text>
</comment>
<evidence type="ECO:0000256" key="1">
    <source>
        <dbReference type="SAM" id="MobiDB-lite"/>
    </source>
</evidence>
<sequence>MIRQACRQLARARLTRAAPPRLRAARTRTATSTAGSSSGGSSTGSSASSSAAGPTPAEEPAELNWTQKYGSLAASFVLFTSLSFGMLRYTSLQMQFEDARAEGEAELAAIRAETAALKRELAELTASESKGGDSSQSAKPSSWWRWF</sequence>
<keyword evidence="3" id="KW-1185">Reference proteome</keyword>
<accession>A0ABR4MXH6</accession>